<sequence>MKPLRLFGRGKRFKTYMKQSPSRLSDRRAEISSSPSRTRWLGLGLVLALWDAPWSGAEPSIRSLSYTTGAFFWQKTVLTPPEHFVFFRRAEGPLVDRSATKGPTTLRYPVLGLKSTEGIDGSRLAENKQS</sequence>
<proteinExistence type="predicted"/>
<organism evidence="1 2">
    <name type="scientific">Cronartium quercuum f. sp. fusiforme G11</name>
    <dbReference type="NCBI Taxonomy" id="708437"/>
    <lineage>
        <taxon>Eukaryota</taxon>
        <taxon>Fungi</taxon>
        <taxon>Dikarya</taxon>
        <taxon>Basidiomycota</taxon>
        <taxon>Pucciniomycotina</taxon>
        <taxon>Pucciniomycetes</taxon>
        <taxon>Pucciniales</taxon>
        <taxon>Coleosporiaceae</taxon>
        <taxon>Cronartium</taxon>
    </lineage>
</organism>
<accession>A0A9P6NLM5</accession>
<evidence type="ECO:0000313" key="2">
    <source>
        <dbReference type="Proteomes" id="UP000886653"/>
    </source>
</evidence>
<evidence type="ECO:0000313" key="1">
    <source>
        <dbReference type="EMBL" id="KAG0148288.1"/>
    </source>
</evidence>
<keyword evidence="2" id="KW-1185">Reference proteome</keyword>
<dbReference type="EMBL" id="MU167238">
    <property type="protein sequence ID" value="KAG0148288.1"/>
    <property type="molecule type" value="Genomic_DNA"/>
</dbReference>
<dbReference type="AlphaFoldDB" id="A0A9P6NLM5"/>
<reference evidence="1" key="1">
    <citation type="submission" date="2013-11" db="EMBL/GenBank/DDBJ databases">
        <title>Genome sequence of the fusiform rust pathogen reveals effectors for host alternation and coevolution with pine.</title>
        <authorList>
            <consortium name="DOE Joint Genome Institute"/>
            <person name="Smith K."/>
            <person name="Pendleton A."/>
            <person name="Kubisiak T."/>
            <person name="Anderson C."/>
            <person name="Salamov A."/>
            <person name="Aerts A."/>
            <person name="Riley R."/>
            <person name="Clum A."/>
            <person name="Lindquist E."/>
            <person name="Ence D."/>
            <person name="Campbell M."/>
            <person name="Kronenberg Z."/>
            <person name="Feau N."/>
            <person name="Dhillon B."/>
            <person name="Hamelin R."/>
            <person name="Burleigh J."/>
            <person name="Smith J."/>
            <person name="Yandell M."/>
            <person name="Nelson C."/>
            <person name="Grigoriev I."/>
            <person name="Davis J."/>
        </authorList>
    </citation>
    <scope>NUCLEOTIDE SEQUENCE</scope>
    <source>
        <strain evidence="1">G11</strain>
    </source>
</reference>
<dbReference type="Proteomes" id="UP000886653">
    <property type="component" value="Unassembled WGS sequence"/>
</dbReference>
<comment type="caution">
    <text evidence="1">The sequence shown here is derived from an EMBL/GenBank/DDBJ whole genome shotgun (WGS) entry which is preliminary data.</text>
</comment>
<protein>
    <submittedName>
        <fullName evidence="1">Uncharacterized protein</fullName>
    </submittedName>
</protein>
<name>A0A9P6NLM5_9BASI</name>
<gene>
    <name evidence="1" type="ORF">CROQUDRAFT_90406</name>
</gene>